<dbReference type="STRING" id="491952.Mar181_0127"/>
<keyword evidence="3" id="KW-1185">Reference proteome</keyword>
<dbReference type="EMBL" id="CP002771">
    <property type="protein sequence ID" value="AEF53196.1"/>
    <property type="molecule type" value="Genomic_DNA"/>
</dbReference>
<evidence type="ECO:0000256" key="1">
    <source>
        <dbReference type="SAM" id="SignalP"/>
    </source>
</evidence>
<proteinExistence type="predicted"/>
<dbReference type="Proteomes" id="UP000009230">
    <property type="component" value="Chromosome"/>
</dbReference>
<dbReference type="HOGENOM" id="CLU_143531_0_0_6"/>
<reference evidence="2 3" key="1">
    <citation type="journal article" date="2012" name="Stand. Genomic Sci.">
        <title>Complete genome sequence of Marinomonas posidonica type strain (IVIA-Po-181(T)).</title>
        <authorList>
            <person name="Lucas-Elio P."/>
            <person name="Goodwin L."/>
            <person name="Woyke T."/>
            <person name="Pitluck S."/>
            <person name="Nolan M."/>
            <person name="Kyrpides N.C."/>
            <person name="Detter J.C."/>
            <person name="Copeland A."/>
            <person name="Lu M."/>
            <person name="Bruce D."/>
            <person name="Detter C."/>
            <person name="Tapia R."/>
            <person name="Han S."/>
            <person name="Land M.L."/>
            <person name="Ivanova N."/>
            <person name="Mikhailova N."/>
            <person name="Johnston A.W."/>
            <person name="Sanchez-Amat A."/>
        </authorList>
    </citation>
    <scope>NUCLEOTIDE SEQUENCE [LARGE SCALE GENOMIC DNA]</scope>
    <source>
        <strain evidence="3">CECT 7376 / NCIMB 14433 / IVIA-Po-181</strain>
    </source>
</reference>
<dbReference type="eggNOG" id="ENOG5033ZSM">
    <property type="taxonomic scope" value="Bacteria"/>
</dbReference>
<keyword evidence="1" id="KW-0732">Signal</keyword>
<evidence type="ECO:0000313" key="2">
    <source>
        <dbReference type="EMBL" id="AEF53196.1"/>
    </source>
</evidence>
<feature type="signal peptide" evidence="1">
    <location>
        <begin position="1"/>
        <end position="24"/>
    </location>
</feature>
<evidence type="ECO:0000313" key="3">
    <source>
        <dbReference type="Proteomes" id="UP000009230"/>
    </source>
</evidence>
<dbReference type="AlphaFoldDB" id="F6CWE1"/>
<protein>
    <submittedName>
        <fullName evidence="2">Uncharacterized protein</fullName>
    </submittedName>
</protein>
<dbReference type="KEGG" id="mpc:Mar181_0127"/>
<dbReference type="OrthoDB" id="8479380at2"/>
<organism evidence="2 3">
    <name type="scientific">Marinomonas posidonica (strain CECT 7376 / NCIMB 14433 / IVIA-Po-181)</name>
    <dbReference type="NCBI Taxonomy" id="491952"/>
    <lineage>
        <taxon>Bacteria</taxon>
        <taxon>Pseudomonadati</taxon>
        <taxon>Pseudomonadota</taxon>
        <taxon>Gammaproteobacteria</taxon>
        <taxon>Oceanospirillales</taxon>
        <taxon>Oceanospirillaceae</taxon>
        <taxon>Marinomonas</taxon>
    </lineage>
</organism>
<dbReference type="RefSeq" id="WP_013794673.1">
    <property type="nucleotide sequence ID" value="NC_015559.1"/>
</dbReference>
<name>F6CWE1_MARPP</name>
<accession>F6CWE1</accession>
<gene>
    <name evidence="2" type="ordered locus">Mar181_0127</name>
</gene>
<sequence>MNICKRGLIIICLLFLPVFVSANASVNAINSCLALVEFLDDKISKAGVAYSEKEIADIQKGLGTYSHYLKHEVIKVRLLDMYAGNKTQAKLMWKLFHHQKKTFIKHLSQHFSVKKIPNEYAVALRNCVVKARPQKVSVSQPLASAIYLMEK</sequence>
<feature type="chain" id="PRO_5003332747" evidence="1">
    <location>
        <begin position="25"/>
        <end position="151"/>
    </location>
</feature>